<dbReference type="InterPro" id="IPR023213">
    <property type="entry name" value="CAT-like_dom_sf"/>
</dbReference>
<feature type="domain" description="Peripheral subunit-binding (PSBD)" evidence="7">
    <location>
        <begin position="151"/>
        <end position="188"/>
    </location>
</feature>
<keyword evidence="4" id="KW-0808">Transferase</keyword>
<dbReference type="InterPro" id="IPR004167">
    <property type="entry name" value="PSBD"/>
</dbReference>
<keyword evidence="9" id="KW-1185">Reference proteome</keyword>
<keyword evidence="8" id="KW-0670">Pyruvate</keyword>
<comment type="caution">
    <text evidence="8">The sequence shown here is derived from an EMBL/GenBank/DDBJ whole genome shotgun (WGS) entry which is preliminary data.</text>
</comment>
<evidence type="ECO:0000256" key="1">
    <source>
        <dbReference type="ARBA" id="ARBA00001938"/>
    </source>
</evidence>
<dbReference type="SUPFAM" id="SSF52777">
    <property type="entry name" value="CoA-dependent acyltransferases"/>
    <property type="match status" value="1"/>
</dbReference>
<accession>A0ABN2BQN9</accession>
<protein>
    <recommendedName>
        <fullName evidence="4">Dihydrolipoamide acetyltransferase component of pyruvate dehydrogenase complex</fullName>
        <ecNumber evidence="4">2.3.1.-</ecNumber>
    </recommendedName>
</protein>
<dbReference type="Gene3D" id="4.10.320.10">
    <property type="entry name" value="E3-binding domain"/>
    <property type="match status" value="1"/>
</dbReference>
<dbReference type="SUPFAM" id="SSF47005">
    <property type="entry name" value="Peripheral subunit-binding domain of 2-oxo acid dehydrogenase complex"/>
    <property type="match status" value="1"/>
</dbReference>
<reference evidence="8 9" key="1">
    <citation type="journal article" date="2019" name="Int. J. Syst. Evol. Microbiol.">
        <title>The Global Catalogue of Microorganisms (GCM) 10K type strain sequencing project: providing services to taxonomists for standard genome sequencing and annotation.</title>
        <authorList>
            <consortium name="The Broad Institute Genomics Platform"/>
            <consortium name="The Broad Institute Genome Sequencing Center for Infectious Disease"/>
            <person name="Wu L."/>
            <person name="Ma J."/>
        </authorList>
    </citation>
    <scope>NUCLEOTIDE SEQUENCE [LARGE SCALE GENOMIC DNA]</scope>
    <source>
        <strain evidence="8 9">JCM 14942</strain>
    </source>
</reference>
<dbReference type="Proteomes" id="UP001500842">
    <property type="component" value="Unassembled WGS sequence"/>
</dbReference>
<dbReference type="PANTHER" id="PTHR23151:SF90">
    <property type="entry name" value="DIHYDROLIPOYLLYSINE-RESIDUE ACETYLTRANSFERASE COMPONENT OF PYRUVATE DEHYDROGENASE COMPLEX, MITOCHONDRIAL-RELATED"/>
    <property type="match status" value="1"/>
</dbReference>
<evidence type="ECO:0000256" key="5">
    <source>
        <dbReference type="SAM" id="MobiDB-lite"/>
    </source>
</evidence>
<organism evidence="8 9">
    <name type="scientific">Nocardioides humi</name>
    <dbReference type="NCBI Taxonomy" id="449461"/>
    <lineage>
        <taxon>Bacteria</taxon>
        <taxon>Bacillati</taxon>
        <taxon>Actinomycetota</taxon>
        <taxon>Actinomycetes</taxon>
        <taxon>Propionibacteriales</taxon>
        <taxon>Nocardioidaceae</taxon>
        <taxon>Nocardioides</taxon>
    </lineage>
</organism>
<proteinExistence type="inferred from homology"/>
<dbReference type="Pfam" id="PF00198">
    <property type="entry name" value="2-oxoacid_dh"/>
    <property type="match status" value="1"/>
</dbReference>
<dbReference type="EMBL" id="BAAAOR010000041">
    <property type="protein sequence ID" value="GAA1545760.1"/>
    <property type="molecule type" value="Genomic_DNA"/>
</dbReference>
<dbReference type="InterPro" id="IPR045257">
    <property type="entry name" value="E2/Pdx1"/>
</dbReference>
<dbReference type="Pfam" id="PF00364">
    <property type="entry name" value="Biotin_lipoyl"/>
    <property type="match status" value="1"/>
</dbReference>
<feature type="compositionally biased region" description="Low complexity" evidence="5">
    <location>
        <begin position="135"/>
        <end position="146"/>
    </location>
</feature>
<gene>
    <name evidence="8" type="ORF">GCM10009788_55160</name>
</gene>
<name>A0ABN2BQN9_9ACTN</name>
<feature type="region of interest" description="Disordered" evidence="5">
    <location>
        <begin position="190"/>
        <end position="220"/>
    </location>
</feature>
<dbReference type="InterPro" id="IPR003016">
    <property type="entry name" value="2-oxoA_DH_lipoyl-BS"/>
</dbReference>
<dbReference type="PROSITE" id="PS51826">
    <property type="entry name" value="PSBD"/>
    <property type="match status" value="1"/>
</dbReference>
<evidence type="ECO:0000256" key="4">
    <source>
        <dbReference type="RuleBase" id="RU003423"/>
    </source>
</evidence>
<evidence type="ECO:0000313" key="9">
    <source>
        <dbReference type="Proteomes" id="UP001500842"/>
    </source>
</evidence>
<keyword evidence="4" id="KW-0012">Acyltransferase</keyword>
<evidence type="ECO:0000259" key="6">
    <source>
        <dbReference type="PROSITE" id="PS50968"/>
    </source>
</evidence>
<dbReference type="Gene3D" id="2.40.50.100">
    <property type="match status" value="1"/>
</dbReference>
<evidence type="ECO:0000256" key="2">
    <source>
        <dbReference type="ARBA" id="ARBA00007317"/>
    </source>
</evidence>
<dbReference type="CDD" id="cd06849">
    <property type="entry name" value="lipoyl_domain"/>
    <property type="match status" value="1"/>
</dbReference>
<dbReference type="PANTHER" id="PTHR23151">
    <property type="entry name" value="DIHYDROLIPOAMIDE ACETYL/SUCCINYL-TRANSFERASE-RELATED"/>
    <property type="match status" value="1"/>
</dbReference>
<evidence type="ECO:0000313" key="8">
    <source>
        <dbReference type="EMBL" id="GAA1545760.1"/>
    </source>
</evidence>
<feature type="compositionally biased region" description="Low complexity" evidence="5">
    <location>
        <begin position="190"/>
        <end position="202"/>
    </location>
</feature>
<keyword evidence="3 4" id="KW-0450">Lipoyl</keyword>
<dbReference type="PROSITE" id="PS00189">
    <property type="entry name" value="LIPOYL"/>
    <property type="match status" value="1"/>
</dbReference>
<dbReference type="RefSeq" id="WP_141005630.1">
    <property type="nucleotide sequence ID" value="NZ_BAAAOR010000041.1"/>
</dbReference>
<feature type="region of interest" description="Disordered" evidence="5">
    <location>
        <begin position="96"/>
        <end position="149"/>
    </location>
</feature>
<comment type="cofactor">
    <cofactor evidence="1 4">
        <name>(R)-lipoate</name>
        <dbReference type="ChEBI" id="CHEBI:83088"/>
    </cofactor>
</comment>
<dbReference type="SUPFAM" id="SSF51230">
    <property type="entry name" value="Single hybrid motif"/>
    <property type="match status" value="1"/>
</dbReference>
<dbReference type="Gene3D" id="3.30.559.10">
    <property type="entry name" value="Chloramphenicol acetyltransferase-like domain"/>
    <property type="match status" value="1"/>
</dbReference>
<feature type="compositionally biased region" description="Pro residues" evidence="5">
    <location>
        <begin position="113"/>
        <end position="134"/>
    </location>
</feature>
<dbReference type="PROSITE" id="PS50968">
    <property type="entry name" value="BIOTINYL_LIPOYL"/>
    <property type="match status" value="1"/>
</dbReference>
<dbReference type="InterPro" id="IPR000089">
    <property type="entry name" value="Biotin_lipoyl"/>
</dbReference>
<dbReference type="InterPro" id="IPR036625">
    <property type="entry name" value="E3-bd_dom_sf"/>
</dbReference>
<dbReference type="Pfam" id="PF02817">
    <property type="entry name" value="E3_binding"/>
    <property type="match status" value="1"/>
</dbReference>
<dbReference type="InterPro" id="IPR001078">
    <property type="entry name" value="2-oxoacid_DH_actylTfrase"/>
</dbReference>
<evidence type="ECO:0000259" key="7">
    <source>
        <dbReference type="PROSITE" id="PS51826"/>
    </source>
</evidence>
<comment type="similarity">
    <text evidence="2 4">Belongs to the 2-oxoacid dehydrogenase family.</text>
</comment>
<sequence>MAELMRMPEVAAGAAEAVLSQWLVEQGAAVAAGDPVAVIETDKAQVEVEAETEGVVIRLLVEESRQVEVGSPIALLGSRAELAGDPDELLRGLGVDAGSGAGVPAPERRDVPEPAPAIPAGPPAPPARPAPPAAEAPVPAAAPAPATSRPFISPIARRLLREAGLDGAGISGTGPGGRVVRRDVEQHIAAQAAPDAPAQDAPAPAPTGRADRPAAGEPVETIEHSRLRRTVARRLSESKQTVPHFYLKRTARLDTLLALRAELNERTGHRISVNDFVLRAVAEALVAVPEANVVWSDDAMLRYDTADIAVAVASERGLVTPVLRSVERMALGAVSTEVRALVERANAGALKQHELEGGTISVTNLGMFGVDEFSAIINPPHSAILAVGAATPQPVVVDGALEVGTVVSLVLSVDHRAIDGALAARWMGALVEALENPYRLLV</sequence>
<dbReference type="InterPro" id="IPR011053">
    <property type="entry name" value="Single_hybrid_motif"/>
</dbReference>
<feature type="domain" description="Lipoyl-binding" evidence="6">
    <location>
        <begin position="2"/>
        <end position="77"/>
    </location>
</feature>
<evidence type="ECO:0000256" key="3">
    <source>
        <dbReference type="ARBA" id="ARBA00022823"/>
    </source>
</evidence>
<dbReference type="EC" id="2.3.1.-" evidence="4"/>